<feature type="transmembrane region" description="Helical" evidence="7">
    <location>
        <begin position="113"/>
        <end position="133"/>
    </location>
</feature>
<evidence type="ECO:0000256" key="5">
    <source>
        <dbReference type="ARBA" id="ARBA00022989"/>
    </source>
</evidence>
<organism evidence="9 10">
    <name type="scientific">Nocardioides cavernaquae</name>
    <dbReference type="NCBI Taxonomy" id="2321396"/>
    <lineage>
        <taxon>Bacteria</taxon>
        <taxon>Bacillati</taxon>
        <taxon>Actinomycetota</taxon>
        <taxon>Actinomycetes</taxon>
        <taxon>Propionibacteriales</taxon>
        <taxon>Nocardioidaceae</taxon>
        <taxon>Nocardioides</taxon>
    </lineage>
</organism>
<dbReference type="RefSeq" id="WP_120061742.1">
    <property type="nucleotide sequence ID" value="NZ_QYRP01000002.1"/>
</dbReference>
<dbReference type="Gene3D" id="1.10.3720.10">
    <property type="entry name" value="MetI-like"/>
    <property type="match status" value="1"/>
</dbReference>
<comment type="similarity">
    <text evidence="7">Belongs to the binding-protein-dependent transport system permease family.</text>
</comment>
<reference evidence="10" key="1">
    <citation type="submission" date="2018-09" db="EMBL/GenBank/DDBJ databases">
        <authorList>
            <person name="Zhu H."/>
        </authorList>
    </citation>
    <scope>NUCLEOTIDE SEQUENCE [LARGE SCALE GENOMIC DNA]</scope>
    <source>
        <strain evidence="10">K1W22B-1</strain>
    </source>
</reference>
<name>A0A3A5HAW6_9ACTN</name>
<dbReference type="GO" id="GO:0071916">
    <property type="term" value="F:dipeptide transmembrane transporter activity"/>
    <property type="evidence" value="ECO:0007669"/>
    <property type="project" value="TreeGrafter"/>
</dbReference>
<evidence type="ECO:0000256" key="1">
    <source>
        <dbReference type="ARBA" id="ARBA00004651"/>
    </source>
</evidence>
<evidence type="ECO:0000313" key="9">
    <source>
        <dbReference type="EMBL" id="RJS47789.1"/>
    </source>
</evidence>
<dbReference type="GO" id="GO:0005886">
    <property type="term" value="C:plasma membrane"/>
    <property type="evidence" value="ECO:0007669"/>
    <property type="project" value="UniProtKB-SubCell"/>
</dbReference>
<keyword evidence="5 7" id="KW-1133">Transmembrane helix</keyword>
<dbReference type="CDD" id="cd06261">
    <property type="entry name" value="TM_PBP2"/>
    <property type="match status" value="1"/>
</dbReference>
<feature type="transmembrane region" description="Helical" evidence="7">
    <location>
        <begin position="243"/>
        <end position="267"/>
    </location>
</feature>
<dbReference type="Proteomes" id="UP000276542">
    <property type="component" value="Unassembled WGS sequence"/>
</dbReference>
<dbReference type="PROSITE" id="PS50928">
    <property type="entry name" value="ABC_TM1"/>
    <property type="match status" value="1"/>
</dbReference>
<dbReference type="PANTHER" id="PTHR43163">
    <property type="entry name" value="DIPEPTIDE TRANSPORT SYSTEM PERMEASE PROTEIN DPPB-RELATED"/>
    <property type="match status" value="1"/>
</dbReference>
<dbReference type="Pfam" id="PF19300">
    <property type="entry name" value="BPD_transp_1_N"/>
    <property type="match status" value="1"/>
</dbReference>
<evidence type="ECO:0000256" key="3">
    <source>
        <dbReference type="ARBA" id="ARBA00022475"/>
    </source>
</evidence>
<evidence type="ECO:0000259" key="8">
    <source>
        <dbReference type="PROSITE" id="PS50928"/>
    </source>
</evidence>
<dbReference type="InterPro" id="IPR000515">
    <property type="entry name" value="MetI-like"/>
</dbReference>
<evidence type="ECO:0000256" key="4">
    <source>
        <dbReference type="ARBA" id="ARBA00022692"/>
    </source>
</evidence>
<comment type="subcellular location">
    <subcellularLocation>
        <location evidence="1 7">Cell membrane</location>
        <topology evidence="1 7">Multi-pass membrane protein</topology>
    </subcellularLocation>
</comment>
<dbReference type="InterPro" id="IPR045621">
    <property type="entry name" value="BPD_transp_1_N"/>
</dbReference>
<gene>
    <name evidence="9" type="ORF">D4739_05250</name>
</gene>
<keyword evidence="6 7" id="KW-0472">Membrane</keyword>
<dbReference type="Pfam" id="PF00528">
    <property type="entry name" value="BPD_transp_1"/>
    <property type="match status" value="1"/>
</dbReference>
<dbReference type="AlphaFoldDB" id="A0A3A5HAW6"/>
<keyword evidence="2 7" id="KW-0813">Transport</keyword>
<dbReference type="PANTHER" id="PTHR43163:SF6">
    <property type="entry name" value="DIPEPTIDE TRANSPORT SYSTEM PERMEASE PROTEIN DPPB-RELATED"/>
    <property type="match status" value="1"/>
</dbReference>
<protein>
    <submittedName>
        <fullName evidence="9">ABC transporter permease</fullName>
    </submittedName>
</protein>
<keyword evidence="10" id="KW-1185">Reference proteome</keyword>
<keyword evidence="3" id="KW-1003">Cell membrane</keyword>
<feature type="transmembrane region" description="Helical" evidence="7">
    <location>
        <begin position="154"/>
        <end position="173"/>
    </location>
</feature>
<evidence type="ECO:0000313" key="10">
    <source>
        <dbReference type="Proteomes" id="UP000276542"/>
    </source>
</evidence>
<comment type="caution">
    <text evidence="9">The sequence shown here is derived from an EMBL/GenBank/DDBJ whole genome shotgun (WGS) entry which is preliminary data.</text>
</comment>
<sequence length="320" mass="33654">MTNPGSMILTALLRRALQAVGVTLAVTTACFAMVQALPGDIAYRIAAGRYGYDRVDTAAADLVREAAGLDRSAAAQLWQWLIDLAHLDLGRSLVTGEEVTHEVAHALTGSVQLAVAALALALVLGVGLGLAAARRPGGALDRLTHLWVAASRTVPPFLLGLILILVFSVQLGWLPAAGHDQRSSVLLPALTLAVGLSGPFARVTRDAVVRARAAAYVDFARTRGLSERSVVVRHVLRNASSTVVAYVGVQALILVEGVIVVESLFAWPGLGHLLVHGIFWRDIPSVQAAALALALLVVVISTLVDLATLALDPRPRRTTA</sequence>
<feature type="transmembrane region" description="Helical" evidence="7">
    <location>
        <begin position="287"/>
        <end position="311"/>
    </location>
</feature>
<evidence type="ECO:0000256" key="2">
    <source>
        <dbReference type="ARBA" id="ARBA00022448"/>
    </source>
</evidence>
<evidence type="ECO:0000256" key="6">
    <source>
        <dbReference type="ARBA" id="ARBA00023136"/>
    </source>
</evidence>
<dbReference type="EMBL" id="QYRP01000002">
    <property type="protein sequence ID" value="RJS47789.1"/>
    <property type="molecule type" value="Genomic_DNA"/>
</dbReference>
<feature type="transmembrane region" description="Helical" evidence="7">
    <location>
        <begin position="185"/>
        <end position="203"/>
    </location>
</feature>
<dbReference type="OrthoDB" id="147639at2"/>
<evidence type="ECO:0000256" key="7">
    <source>
        <dbReference type="RuleBase" id="RU363032"/>
    </source>
</evidence>
<keyword evidence="4 7" id="KW-0812">Transmembrane</keyword>
<dbReference type="SUPFAM" id="SSF161098">
    <property type="entry name" value="MetI-like"/>
    <property type="match status" value="1"/>
</dbReference>
<accession>A0A3A5HAW6</accession>
<proteinExistence type="inferred from homology"/>
<feature type="domain" description="ABC transmembrane type-1" evidence="8">
    <location>
        <begin position="107"/>
        <end position="304"/>
    </location>
</feature>
<dbReference type="InterPro" id="IPR035906">
    <property type="entry name" value="MetI-like_sf"/>
</dbReference>